<dbReference type="NCBIfam" id="TIGR04137">
    <property type="entry name" value="Chlam_Ver_rRNA"/>
    <property type="match status" value="1"/>
</dbReference>
<protein>
    <recommendedName>
        <fullName evidence="3">Small basic protein</fullName>
    </recommendedName>
</protein>
<evidence type="ECO:0000313" key="2">
    <source>
        <dbReference type="Proteomes" id="UP000220251"/>
    </source>
</evidence>
<organism evidence="1 2">
    <name type="scientific">Estrella lausannensis</name>
    <dbReference type="NCBI Taxonomy" id="483423"/>
    <lineage>
        <taxon>Bacteria</taxon>
        <taxon>Pseudomonadati</taxon>
        <taxon>Chlamydiota</taxon>
        <taxon>Chlamydiia</taxon>
        <taxon>Parachlamydiales</taxon>
        <taxon>Candidatus Criblamydiaceae</taxon>
        <taxon>Estrella</taxon>
    </lineage>
</organism>
<dbReference type="InterPro" id="IPR026405">
    <property type="entry name" value="Chlam/Ver/Plancto_rRNA"/>
</dbReference>
<dbReference type="AlphaFoldDB" id="A0A0H5DP68"/>
<evidence type="ECO:0000313" key="1">
    <source>
        <dbReference type="EMBL" id="CRX38296.1"/>
    </source>
</evidence>
<sequence length="53" mass="6148">MSRHPSFGKSNKATKKRNVLKRFERIDVLKKLGRWEEGKNSRVTGLPKTPVLQ</sequence>
<dbReference type="OrthoDB" id="21541at2"/>
<keyword evidence="2" id="KW-1185">Reference proteome</keyword>
<accession>A0A0H5DP68</accession>
<evidence type="ECO:0008006" key="3">
    <source>
        <dbReference type="Google" id="ProtNLM"/>
    </source>
</evidence>
<name>A0A0H5DP68_9BACT</name>
<gene>
    <name evidence="1" type="ORF">ELAC_0949</name>
</gene>
<dbReference type="EMBL" id="CWGJ01000011">
    <property type="protein sequence ID" value="CRX38296.1"/>
    <property type="molecule type" value="Genomic_DNA"/>
</dbReference>
<reference evidence="2" key="1">
    <citation type="submission" date="2015-06" db="EMBL/GenBank/DDBJ databases">
        <authorList>
            <person name="Bertelli C."/>
        </authorList>
    </citation>
    <scope>NUCLEOTIDE SEQUENCE [LARGE SCALE GENOMIC DNA]</scope>
    <source>
        <strain evidence="2">CRIB-30</strain>
    </source>
</reference>
<dbReference type="Proteomes" id="UP000220251">
    <property type="component" value="Unassembled WGS sequence"/>
</dbReference>
<dbReference type="RefSeq" id="WP_098038138.1">
    <property type="nucleotide sequence ID" value="NZ_CWGJ01000011.1"/>
</dbReference>
<proteinExistence type="predicted"/>